<dbReference type="AlphaFoldDB" id="A0A813UJ70"/>
<dbReference type="Proteomes" id="UP000677228">
    <property type="component" value="Unassembled WGS sequence"/>
</dbReference>
<protein>
    <submittedName>
        <fullName evidence="3">Uncharacterized protein</fullName>
    </submittedName>
</protein>
<dbReference type="Proteomes" id="UP000681722">
    <property type="component" value="Unassembled WGS sequence"/>
</dbReference>
<dbReference type="Proteomes" id="UP000682733">
    <property type="component" value="Unassembled WGS sequence"/>
</dbReference>
<reference evidence="3" key="1">
    <citation type="submission" date="2021-02" db="EMBL/GenBank/DDBJ databases">
        <authorList>
            <person name="Nowell W R."/>
        </authorList>
    </citation>
    <scope>NUCLEOTIDE SEQUENCE</scope>
</reference>
<gene>
    <name evidence="3" type="ORF">GPM918_LOCUS5018</name>
    <name evidence="4" type="ORF">OVA965_LOCUS19393</name>
    <name evidence="5" type="ORF">SRO942_LOCUS5013</name>
    <name evidence="6" type="ORF">TMI583_LOCUS19402</name>
</gene>
<dbReference type="EMBL" id="CAJOBA010009992">
    <property type="protein sequence ID" value="CAF3864330.1"/>
    <property type="molecule type" value="Genomic_DNA"/>
</dbReference>
<dbReference type="EMBL" id="CAJNOQ010000708">
    <property type="protein sequence ID" value="CAF0830306.1"/>
    <property type="molecule type" value="Genomic_DNA"/>
</dbReference>
<accession>A0A813UJ70</accession>
<dbReference type="OrthoDB" id="9992919at2759"/>
<proteinExistence type="predicted"/>
<keyword evidence="1" id="KW-0175">Coiled coil</keyword>
<evidence type="ECO:0000256" key="2">
    <source>
        <dbReference type="SAM" id="MobiDB-lite"/>
    </source>
</evidence>
<name>A0A813UJ70_9BILA</name>
<evidence type="ECO:0000313" key="7">
    <source>
        <dbReference type="Proteomes" id="UP000663829"/>
    </source>
</evidence>
<feature type="compositionally biased region" description="Polar residues" evidence="2">
    <location>
        <begin position="25"/>
        <end position="37"/>
    </location>
</feature>
<feature type="region of interest" description="Disordered" evidence="2">
    <location>
        <begin position="1"/>
        <end position="38"/>
    </location>
</feature>
<comment type="caution">
    <text evidence="3">The sequence shown here is derived from an EMBL/GenBank/DDBJ whole genome shotgun (WGS) entry which is preliminary data.</text>
</comment>
<feature type="coiled-coil region" evidence="1">
    <location>
        <begin position="277"/>
        <end position="304"/>
    </location>
</feature>
<evidence type="ECO:0000313" key="5">
    <source>
        <dbReference type="EMBL" id="CAF3617227.1"/>
    </source>
</evidence>
<evidence type="ECO:0000313" key="4">
    <source>
        <dbReference type="EMBL" id="CAF1103135.1"/>
    </source>
</evidence>
<organism evidence="3 7">
    <name type="scientific">Didymodactylos carnosus</name>
    <dbReference type="NCBI Taxonomy" id="1234261"/>
    <lineage>
        <taxon>Eukaryota</taxon>
        <taxon>Metazoa</taxon>
        <taxon>Spiralia</taxon>
        <taxon>Gnathifera</taxon>
        <taxon>Rotifera</taxon>
        <taxon>Eurotatoria</taxon>
        <taxon>Bdelloidea</taxon>
        <taxon>Philodinida</taxon>
        <taxon>Philodinidae</taxon>
        <taxon>Didymodactylos</taxon>
    </lineage>
</organism>
<dbReference type="EMBL" id="CAJNOK010009974">
    <property type="protein sequence ID" value="CAF1103135.1"/>
    <property type="molecule type" value="Genomic_DNA"/>
</dbReference>
<evidence type="ECO:0000313" key="3">
    <source>
        <dbReference type="EMBL" id="CAF0830306.1"/>
    </source>
</evidence>
<dbReference type="Proteomes" id="UP000663829">
    <property type="component" value="Unassembled WGS sequence"/>
</dbReference>
<feature type="compositionally biased region" description="Polar residues" evidence="2">
    <location>
        <begin position="1"/>
        <end position="15"/>
    </location>
</feature>
<keyword evidence="7" id="KW-1185">Reference proteome</keyword>
<sequence>MSILTVESRSNTPSHSSKRILRQRSLPSSKYASTSGGCEQPEIGAILSSKCSTVSCRKYFNFLQYNDKLSDRDQLKLNEIRDKTPSEFEQLLPTLIKYGIIRSDKLLSYNDNNINKRNFLTLIKNEYERIEHKKYLERLYGSVILDHRKQLKNALTFTGQYSLLNCYKDEIIRELELRVKNWQEIELFSDISETTVTGSKRPTTVNVSSTSAPLDNKTSSITSVKSLCTLLYAKQKLIEPIRHFRFVDLSTPKETSFEPISDETTSTSTITTTQTSATKLRRLSIRHQQQLKQIEQENKILKRIFQNTVEPPKNWHEKCVVNIIEQGMMLLDQVRKLPLLQNDSDLYDCETVALSNKEINNIAQENGPVVGATALSMRSMEQILKIQKKEIVNQYRKWVLLWEILYLNTNEN</sequence>
<evidence type="ECO:0000313" key="6">
    <source>
        <dbReference type="EMBL" id="CAF3864330.1"/>
    </source>
</evidence>
<evidence type="ECO:0000256" key="1">
    <source>
        <dbReference type="SAM" id="Coils"/>
    </source>
</evidence>
<dbReference type="EMBL" id="CAJOBC010000707">
    <property type="protein sequence ID" value="CAF3617227.1"/>
    <property type="molecule type" value="Genomic_DNA"/>
</dbReference>